<dbReference type="OrthoDB" id="9791139at2"/>
<feature type="chain" id="PRO_5012529350" description="Glucosamine/galactosamine-6-phosphate isomerase domain-containing protein" evidence="1">
    <location>
        <begin position="26"/>
        <end position="616"/>
    </location>
</feature>
<dbReference type="STRING" id="1414854.GQ61_08030"/>
<feature type="domain" description="Glucosamine/galactosamine-6-phosphate isomerase" evidence="2">
    <location>
        <begin position="45"/>
        <end position="185"/>
    </location>
</feature>
<name>A0A1W6N5X8_9PROT</name>
<dbReference type="EMBL" id="CP008743">
    <property type="protein sequence ID" value="ARN85243.1"/>
    <property type="molecule type" value="Genomic_DNA"/>
</dbReference>
<dbReference type="PANTHER" id="PTHR42892:SF1">
    <property type="entry name" value="GLUCOSAMINE-6-PHOSPHATE ISOMERASE"/>
    <property type="match status" value="1"/>
</dbReference>
<dbReference type="SUPFAM" id="SSF100950">
    <property type="entry name" value="NagB/RpiA/CoA transferase-like"/>
    <property type="match status" value="1"/>
</dbReference>
<keyword evidence="1" id="KW-0732">Signal</keyword>
<dbReference type="CDD" id="cd01399">
    <property type="entry name" value="GlcN6P_deaminase"/>
    <property type="match status" value="1"/>
</dbReference>
<dbReference type="InterPro" id="IPR003737">
    <property type="entry name" value="GlcNAc_PI_deacetylase-related"/>
</dbReference>
<dbReference type="PANTHER" id="PTHR42892">
    <property type="entry name" value="GLUCOSAMINE-6-PHOSPHATE DEAMINASE-LIKE PROTEIN BT_0258-RELATED"/>
    <property type="match status" value="1"/>
</dbReference>
<evidence type="ECO:0000313" key="4">
    <source>
        <dbReference type="Proteomes" id="UP000237351"/>
    </source>
</evidence>
<dbReference type="InterPro" id="IPR024078">
    <property type="entry name" value="LmbE-like_dom_sf"/>
</dbReference>
<proteinExistence type="predicted"/>
<reference evidence="3 4" key="1">
    <citation type="submission" date="2014-06" db="EMBL/GenBank/DDBJ databases">
        <title>The genome of the endonuclear symbiont Nucleicultrix amoebiphila.</title>
        <authorList>
            <person name="Schulz F."/>
            <person name="Horn M."/>
        </authorList>
    </citation>
    <scope>NUCLEOTIDE SEQUENCE [LARGE SCALE GENOMIC DNA]</scope>
    <source>
        <strain evidence="3 4">FS5</strain>
    </source>
</reference>
<evidence type="ECO:0000256" key="1">
    <source>
        <dbReference type="SAM" id="SignalP"/>
    </source>
</evidence>
<evidence type="ECO:0000259" key="2">
    <source>
        <dbReference type="Pfam" id="PF01182"/>
    </source>
</evidence>
<dbReference type="GO" id="GO:0005975">
    <property type="term" value="P:carbohydrate metabolic process"/>
    <property type="evidence" value="ECO:0007669"/>
    <property type="project" value="InterPro"/>
</dbReference>
<dbReference type="Gene3D" id="3.40.50.10320">
    <property type="entry name" value="LmbE-like"/>
    <property type="match status" value="1"/>
</dbReference>
<dbReference type="Gene3D" id="3.40.50.1360">
    <property type="match status" value="1"/>
</dbReference>
<dbReference type="InterPro" id="IPR006148">
    <property type="entry name" value="Glc/Gal-6P_isomerase"/>
</dbReference>
<accession>A0A1W6N5X8</accession>
<evidence type="ECO:0000313" key="3">
    <source>
        <dbReference type="EMBL" id="ARN85243.1"/>
    </source>
</evidence>
<dbReference type="Proteomes" id="UP000237351">
    <property type="component" value="Chromosome"/>
</dbReference>
<dbReference type="Pfam" id="PF01182">
    <property type="entry name" value="Glucosamine_iso"/>
    <property type="match status" value="1"/>
</dbReference>
<dbReference type="InterPro" id="IPR037171">
    <property type="entry name" value="NagB/RpiA_transferase-like"/>
</dbReference>
<dbReference type="InterPro" id="IPR004547">
    <property type="entry name" value="Glucosamine6P_isomerase"/>
</dbReference>
<dbReference type="KEGG" id="naf:GQ61_08030"/>
<dbReference type="Pfam" id="PF02585">
    <property type="entry name" value="PIG-L"/>
    <property type="match status" value="1"/>
</dbReference>
<feature type="signal peptide" evidence="1">
    <location>
        <begin position="1"/>
        <end position="25"/>
    </location>
</feature>
<dbReference type="InterPro" id="IPR052960">
    <property type="entry name" value="GlcN6P_deaminase-like"/>
</dbReference>
<protein>
    <recommendedName>
        <fullName evidence="2">Glucosamine/galactosamine-6-phosphate isomerase domain-containing protein</fullName>
    </recommendedName>
</protein>
<organism evidence="3 4">
    <name type="scientific">Candidatus Nucleicultrix amoebiphila FS5</name>
    <dbReference type="NCBI Taxonomy" id="1414854"/>
    <lineage>
        <taxon>Bacteria</taxon>
        <taxon>Pseudomonadati</taxon>
        <taxon>Pseudomonadota</taxon>
        <taxon>Alphaproteobacteria</taxon>
        <taxon>Holosporales</taxon>
        <taxon>Candidatus Nucleicultricaceae</taxon>
        <taxon>Candidatus Nucleicultrix</taxon>
    </lineage>
</organism>
<sequence length="616" mass="70013">MRGFIIRRVLISLVLLIGPMNNSQAAMKTPQKTLSNVDVFEENSLNELYETVADEVINVIKKKPNALIILPTGSTPVKLYKALVKKFKKTQDVDFSKAQFFNLDEYVGLEENHPLSYQYYMDTYFYGPLREIDKKRAPQPQNCHLPKVPKESTPEEAAQQYESKLQKAITQNKSNAIDLVILGVGGAYPETTSLGKVILRGGHIAFNEPGTPLTTRTHVVTLTDKTRLDTGFRFSSLKSMIKEGEFNDRFSTDVPKQALSMGLANILEAQRIIVLATSDDKAPVIERALMHPENDDFPASHLQRHQNVHWYIDQPAATLIEDQERYYNKAPQNLAEILINKAKDEQLPENKSILIVSPHPDDDVICMSATLEKLLTKRNNIHVVYAVTGSNAVRTTDKTYQEVFPLVDKEHTTLPIEERIQLAKQRAREVEATNATAILGLNSDNLIFFKAEYYKRRGLPGINALQARDLNRMKDLLKEKNPDIIFFAAENDPHGAHGLSTQLIAQTIKSMPNAQRIHFYGYRGAYAEWPLHTPHSLMIVSFNELEMERKISAIRAHTSQLDPLFPSFDPRPFWQRAYDRNKESGKKLSQLTKAAFSPYAEVFKHFSLDEFVAQYE</sequence>
<keyword evidence="4" id="KW-1185">Reference proteome</keyword>
<gene>
    <name evidence="3" type="ORF">GQ61_08030</name>
</gene>
<dbReference type="GO" id="GO:0004342">
    <property type="term" value="F:glucosamine-6-phosphate deaminase activity"/>
    <property type="evidence" value="ECO:0007669"/>
    <property type="project" value="InterPro"/>
</dbReference>
<dbReference type="GO" id="GO:0006044">
    <property type="term" value="P:N-acetylglucosamine metabolic process"/>
    <property type="evidence" value="ECO:0007669"/>
    <property type="project" value="InterPro"/>
</dbReference>
<dbReference type="SUPFAM" id="SSF102588">
    <property type="entry name" value="LmbE-like"/>
    <property type="match status" value="1"/>
</dbReference>
<dbReference type="AlphaFoldDB" id="A0A1W6N5X8"/>